<evidence type="ECO:0000313" key="2">
    <source>
        <dbReference type="EnsemblPlants" id="Kaladp0039s0470.1.v1.1.CDS.1"/>
    </source>
</evidence>
<proteinExistence type="predicted"/>
<evidence type="ECO:0000256" key="1">
    <source>
        <dbReference type="SAM" id="MobiDB-lite"/>
    </source>
</evidence>
<dbReference type="AlphaFoldDB" id="A0A7N0TLF8"/>
<accession>A0A7N0TLF8</accession>
<feature type="compositionally biased region" description="Polar residues" evidence="1">
    <location>
        <begin position="68"/>
        <end position="79"/>
    </location>
</feature>
<keyword evidence="3" id="KW-1185">Reference proteome</keyword>
<dbReference type="Gramene" id="Kaladp0039s0470.1.v1.1">
    <property type="protein sequence ID" value="Kaladp0039s0470.1.v1.1.CDS.1"/>
    <property type="gene ID" value="Kaladp0039s0470.v1.1"/>
</dbReference>
<feature type="region of interest" description="Disordered" evidence="1">
    <location>
        <begin position="59"/>
        <end position="79"/>
    </location>
</feature>
<protein>
    <submittedName>
        <fullName evidence="2">Uncharacterized protein</fullName>
    </submittedName>
</protein>
<dbReference type="EnsemblPlants" id="Kaladp0039s0470.1.v1.1">
    <property type="protein sequence ID" value="Kaladp0039s0470.1.v1.1.CDS.1"/>
    <property type="gene ID" value="Kaladp0039s0470.v1.1"/>
</dbReference>
<name>A0A7N0TLF8_KALFE</name>
<organism evidence="2 3">
    <name type="scientific">Kalanchoe fedtschenkoi</name>
    <name type="common">Lavender scallops</name>
    <name type="synonym">South American air plant</name>
    <dbReference type="NCBI Taxonomy" id="63787"/>
    <lineage>
        <taxon>Eukaryota</taxon>
        <taxon>Viridiplantae</taxon>
        <taxon>Streptophyta</taxon>
        <taxon>Embryophyta</taxon>
        <taxon>Tracheophyta</taxon>
        <taxon>Spermatophyta</taxon>
        <taxon>Magnoliopsida</taxon>
        <taxon>eudicotyledons</taxon>
        <taxon>Gunneridae</taxon>
        <taxon>Pentapetalae</taxon>
        <taxon>Saxifragales</taxon>
        <taxon>Crassulaceae</taxon>
        <taxon>Kalanchoe</taxon>
    </lineage>
</organism>
<dbReference type="Proteomes" id="UP000594263">
    <property type="component" value="Unplaced"/>
</dbReference>
<sequence length="121" mass="14054">MQYKAPPTARFRIGPCSALTFNFWLKPLLLPLPLPLPIPSFRPCLARICRVKANRTAPRNRISDQDHNGAQPQSIATSSQSYKFGRWWRIENHRSASFMNSLLGWFLEKSIRAREEKIEMK</sequence>
<evidence type="ECO:0000313" key="3">
    <source>
        <dbReference type="Proteomes" id="UP000594263"/>
    </source>
</evidence>
<reference evidence="2" key="1">
    <citation type="submission" date="2021-01" db="UniProtKB">
        <authorList>
            <consortium name="EnsemblPlants"/>
        </authorList>
    </citation>
    <scope>IDENTIFICATION</scope>
</reference>